<protein>
    <submittedName>
        <fullName evidence="1">Uncharacterized protein</fullName>
    </submittedName>
</protein>
<evidence type="ECO:0000313" key="2">
    <source>
        <dbReference type="Proteomes" id="UP001272325"/>
    </source>
</evidence>
<dbReference type="Proteomes" id="UP001272325">
    <property type="component" value="Unassembled WGS sequence"/>
</dbReference>
<dbReference type="RefSeq" id="WP_171137468.1">
    <property type="nucleotide sequence ID" value="NZ_AP024893.1"/>
</dbReference>
<name>A0ABU4IEM4_9VIBR</name>
<dbReference type="EMBL" id="JAWRCN010000001">
    <property type="protein sequence ID" value="MDW6016748.1"/>
    <property type="molecule type" value="Genomic_DNA"/>
</dbReference>
<gene>
    <name evidence="1" type="ORF">SBW85_03065</name>
</gene>
<organism evidence="1 2">
    <name type="scientific">Vibrio plantisponsor</name>
    <dbReference type="NCBI Taxonomy" id="664643"/>
    <lineage>
        <taxon>Bacteria</taxon>
        <taxon>Pseudomonadati</taxon>
        <taxon>Pseudomonadota</taxon>
        <taxon>Gammaproteobacteria</taxon>
        <taxon>Vibrionales</taxon>
        <taxon>Vibrionaceae</taxon>
        <taxon>Vibrio</taxon>
    </lineage>
</organism>
<keyword evidence="2" id="KW-1185">Reference proteome</keyword>
<accession>A0ABU4IEM4</accession>
<reference evidence="1 2" key="1">
    <citation type="submission" date="2023-11" db="EMBL/GenBank/DDBJ databases">
        <title>Plant-associative lifestyle of Vibrio porteresiae and its evolutionary dynamics.</title>
        <authorList>
            <person name="Rameshkumar N."/>
            <person name="Kirti K."/>
        </authorList>
    </citation>
    <scope>NUCLEOTIDE SEQUENCE [LARGE SCALE GENOMIC DNA]</scope>
    <source>
        <strain evidence="1 2">MSSRF60</strain>
    </source>
</reference>
<sequence>MSTMTFRNSQEAFIHKHVSLKLTEKGFETLDVKRAANFAVDTYRNTASFGGSRGGKCFDFCLAKAEQLLSPIKKQAAKNKRKAKAA</sequence>
<evidence type="ECO:0000313" key="1">
    <source>
        <dbReference type="EMBL" id="MDW6016748.1"/>
    </source>
</evidence>
<comment type="caution">
    <text evidence="1">The sequence shown here is derived from an EMBL/GenBank/DDBJ whole genome shotgun (WGS) entry which is preliminary data.</text>
</comment>
<proteinExistence type="predicted"/>